<keyword evidence="1" id="KW-1133">Transmembrane helix</keyword>
<evidence type="ECO:0000313" key="3">
    <source>
        <dbReference type="EMBL" id="SHL23440.1"/>
    </source>
</evidence>
<dbReference type="AlphaFoldDB" id="A0A1M6YZ75"/>
<dbReference type="SUPFAM" id="SSF103481">
    <property type="entry name" value="Multidrug resistance efflux transporter EmrE"/>
    <property type="match status" value="2"/>
</dbReference>
<dbReference type="PANTHER" id="PTHR22911:SF137">
    <property type="entry name" value="SOLUTE CARRIER FAMILY 35 MEMBER G2-RELATED"/>
    <property type="match status" value="1"/>
</dbReference>
<protein>
    <submittedName>
        <fullName evidence="3">Uncharacterized membrane protein</fullName>
    </submittedName>
</protein>
<dbReference type="InterPro" id="IPR037185">
    <property type="entry name" value="EmrE-like"/>
</dbReference>
<dbReference type="InterPro" id="IPR000620">
    <property type="entry name" value="EamA_dom"/>
</dbReference>
<keyword evidence="1" id="KW-0472">Membrane</keyword>
<keyword evidence="4" id="KW-1185">Reference proteome</keyword>
<dbReference type="EMBL" id="FRBN01000008">
    <property type="protein sequence ID" value="SHL23440.1"/>
    <property type="molecule type" value="Genomic_DNA"/>
</dbReference>
<dbReference type="Proteomes" id="UP000184191">
    <property type="component" value="Unassembled WGS sequence"/>
</dbReference>
<feature type="transmembrane region" description="Helical" evidence="1">
    <location>
        <begin position="154"/>
        <end position="174"/>
    </location>
</feature>
<evidence type="ECO:0000256" key="1">
    <source>
        <dbReference type="SAM" id="Phobius"/>
    </source>
</evidence>
<organism evidence="3 4">
    <name type="scientific">Roseovarius marisflavi</name>
    <dbReference type="NCBI Taxonomy" id="1054996"/>
    <lineage>
        <taxon>Bacteria</taxon>
        <taxon>Pseudomonadati</taxon>
        <taxon>Pseudomonadota</taxon>
        <taxon>Alphaproteobacteria</taxon>
        <taxon>Rhodobacterales</taxon>
        <taxon>Roseobacteraceae</taxon>
        <taxon>Roseovarius</taxon>
    </lineage>
</organism>
<proteinExistence type="predicted"/>
<feature type="transmembrane region" description="Helical" evidence="1">
    <location>
        <begin position="94"/>
        <end position="111"/>
    </location>
</feature>
<evidence type="ECO:0000313" key="4">
    <source>
        <dbReference type="Proteomes" id="UP000184191"/>
    </source>
</evidence>
<feature type="transmembrane region" description="Helical" evidence="1">
    <location>
        <begin position="207"/>
        <end position="224"/>
    </location>
</feature>
<evidence type="ECO:0000259" key="2">
    <source>
        <dbReference type="Pfam" id="PF00892"/>
    </source>
</evidence>
<feature type="transmembrane region" description="Helical" evidence="1">
    <location>
        <begin position="60"/>
        <end position="79"/>
    </location>
</feature>
<dbReference type="Pfam" id="PF00892">
    <property type="entry name" value="EamA"/>
    <property type="match status" value="1"/>
</dbReference>
<reference evidence="4" key="1">
    <citation type="submission" date="2016-11" db="EMBL/GenBank/DDBJ databases">
        <authorList>
            <person name="Varghese N."/>
            <person name="Submissions S."/>
        </authorList>
    </citation>
    <scope>NUCLEOTIDE SEQUENCE [LARGE SCALE GENOMIC DNA]</scope>
    <source>
        <strain evidence="4">DSM 29327</strain>
    </source>
</reference>
<feature type="transmembrane region" description="Helical" evidence="1">
    <location>
        <begin position="7"/>
        <end position="28"/>
    </location>
</feature>
<dbReference type="Gene3D" id="1.10.3730.20">
    <property type="match status" value="1"/>
</dbReference>
<dbReference type="PANTHER" id="PTHR22911">
    <property type="entry name" value="ACYL-MALONYL CONDENSING ENZYME-RELATED"/>
    <property type="match status" value="1"/>
</dbReference>
<feature type="domain" description="EamA" evidence="2">
    <location>
        <begin position="93"/>
        <end position="221"/>
    </location>
</feature>
<dbReference type="GO" id="GO:0016020">
    <property type="term" value="C:membrane"/>
    <property type="evidence" value="ECO:0007669"/>
    <property type="project" value="InterPro"/>
</dbReference>
<gene>
    <name evidence="3" type="ORF">SAMN05444414_10884</name>
</gene>
<keyword evidence="1" id="KW-0812">Transmembrane</keyword>
<feature type="transmembrane region" description="Helical" evidence="1">
    <location>
        <begin position="181"/>
        <end position="201"/>
    </location>
</feature>
<feature type="transmembrane region" description="Helical" evidence="1">
    <location>
        <begin position="34"/>
        <end position="53"/>
    </location>
</feature>
<name>A0A1M6YZ75_9RHOB</name>
<sequence length="225" mass="23472">MLPIRAVSFALGAGVFFVVATYGLYHAFQRGPVRLVAPLIAGYPILSVSWAASQGTPISLFQWAAVGSVVTGVAIVAALSDTSTDESPPKGPTILYAVIAAIGFAGTFALGQKAAEISHEMPSTLVSRLMALGLVVGILLMLKHPFWPGKRALPWLVAMGIADGIALLCVLSAGRLPDAKYAAVSSSLFGLLTILLAWAFLKERMNTAQWAGCLIAFAGVGYLAL</sequence>
<accession>A0A1M6YZ75</accession>
<dbReference type="STRING" id="1054996.SAMN05444414_10884"/>
<feature type="transmembrane region" description="Helical" evidence="1">
    <location>
        <begin position="123"/>
        <end position="142"/>
    </location>
</feature>